<dbReference type="EMBL" id="JAAALK010000283">
    <property type="protein sequence ID" value="KAG8073334.1"/>
    <property type="molecule type" value="Genomic_DNA"/>
</dbReference>
<feature type="compositionally biased region" description="Polar residues" evidence="1">
    <location>
        <begin position="268"/>
        <end position="277"/>
    </location>
</feature>
<evidence type="ECO:0008006" key="4">
    <source>
        <dbReference type="Google" id="ProtNLM"/>
    </source>
</evidence>
<evidence type="ECO:0000313" key="3">
    <source>
        <dbReference type="Proteomes" id="UP000729402"/>
    </source>
</evidence>
<evidence type="ECO:0000313" key="2">
    <source>
        <dbReference type="EMBL" id="KAG8073334.1"/>
    </source>
</evidence>
<reference evidence="2" key="2">
    <citation type="submission" date="2021-02" db="EMBL/GenBank/DDBJ databases">
        <authorList>
            <person name="Kimball J.A."/>
            <person name="Haas M.W."/>
            <person name="Macchietto M."/>
            <person name="Kono T."/>
            <person name="Duquette J."/>
            <person name="Shao M."/>
        </authorList>
    </citation>
    <scope>NUCLEOTIDE SEQUENCE</scope>
    <source>
        <tissue evidence="2">Fresh leaf tissue</tissue>
    </source>
</reference>
<sequence length="310" mass="34137">MGGLKLTLVQRTASYLGPLRGCAILGARRRTAQVPVDASLLVLLSFGERRRRPRKLDPLLAFLPRKACRAQYGRPTHHQSFNPMIATRQWSRTGLRSRSCGSGVSSGYYLHKADLYRVFVVPQDIGASYVYESFFKPYIAKHETEIDQNLLELRTRAGDMAVLYFQKTQTSRQQARQQQQRPPPPQTQQVNPAPSVPPAQPQPQPQPTQAPPTPPRNQTQDTTPVLVPLPGAVSPAKPQPQPQKPGPEAIFTDGPQNTEAIQVDPSGSGPSTCNAHHSSVPDEDTLIQEAIRMTRGRIRMRVAGSGPPPS</sequence>
<dbReference type="AlphaFoldDB" id="A0A8J5SVA3"/>
<feature type="compositionally biased region" description="Pro residues" evidence="1">
    <location>
        <begin position="194"/>
        <end position="215"/>
    </location>
</feature>
<proteinExistence type="predicted"/>
<comment type="caution">
    <text evidence="2">The sequence shown here is derived from an EMBL/GenBank/DDBJ whole genome shotgun (WGS) entry which is preliminary data.</text>
</comment>
<feature type="compositionally biased region" description="Low complexity" evidence="1">
    <location>
        <begin position="167"/>
        <end position="180"/>
    </location>
</feature>
<name>A0A8J5SVA3_ZIZPA</name>
<reference evidence="2" key="1">
    <citation type="journal article" date="2021" name="bioRxiv">
        <title>Whole Genome Assembly and Annotation of Northern Wild Rice, Zizania palustris L., Supports a Whole Genome Duplication in the Zizania Genus.</title>
        <authorList>
            <person name="Haas M."/>
            <person name="Kono T."/>
            <person name="Macchietto M."/>
            <person name="Millas R."/>
            <person name="McGilp L."/>
            <person name="Shao M."/>
            <person name="Duquette J."/>
            <person name="Hirsch C.N."/>
            <person name="Kimball J."/>
        </authorList>
    </citation>
    <scope>NUCLEOTIDE SEQUENCE</scope>
    <source>
        <tissue evidence="2">Fresh leaf tissue</tissue>
    </source>
</reference>
<evidence type="ECO:0000256" key="1">
    <source>
        <dbReference type="SAM" id="MobiDB-lite"/>
    </source>
</evidence>
<keyword evidence="3" id="KW-1185">Reference proteome</keyword>
<gene>
    <name evidence="2" type="ORF">GUJ93_ZPchr0006g44874</name>
</gene>
<dbReference type="OrthoDB" id="434647at2759"/>
<dbReference type="Proteomes" id="UP000729402">
    <property type="component" value="Unassembled WGS sequence"/>
</dbReference>
<accession>A0A8J5SVA3</accession>
<feature type="region of interest" description="Disordered" evidence="1">
    <location>
        <begin position="167"/>
        <end position="282"/>
    </location>
</feature>
<protein>
    <recommendedName>
        <fullName evidence="4">HVA22-like protein</fullName>
    </recommendedName>
</protein>
<organism evidence="2 3">
    <name type="scientific">Zizania palustris</name>
    <name type="common">Northern wild rice</name>
    <dbReference type="NCBI Taxonomy" id="103762"/>
    <lineage>
        <taxon>Eukaryota</taxon>
        <taxon>Viridiplantae</taxon>
        <taxon>Streptophyta</taxon>
        <taxon>Embryophyta</taxon>
        <taxon>Tracheophyta</taxon>
        <taxon>Spermatophyta</taxon>
        <taxon>Magnoliopsida</taxon>
        <taxon>Liliopsida</taxon>
        <taxon>Poales</taxon>
        <taxon>Poaceae</taxon>
        <taxon>BOP clade</taxon>
        <taxon>Oryzoideae</taxon>
        <taxon>Oryzeae</taxon>
        <taxon>Zizaniinae</taxon>
        <taxon>Zizania</taxon>
    </lineage>
</organism>